<organism evidence="1 2">
    <name type="scientific">Batillaria attramentaria</name>
    <dbReference type="NCBI Taxonomy" id="370345"/>
    <lineage>
        <taxon>Eukaryota</taxon>
        <taxon>Metazoa</taxon>
        <taxon>Spiralia</taxon>
        <taxon>Lophotrochozoa</taxon>
        <taxon>Mollusca</taxon>
        <taxon>Gastropoda</taxon>
        <taxon>Caenogastropoda</taxon>
        <taxon>Sorbeoconcha</taxon>
        <taxon>Cerithioidea</taxon>
        <taxon>Batillariidae</taxon>
        <taxon>Batillaria</taxon>
    </lineage>
</organism>
<accession>A0ABD0L4K7</accession>
<dbReference type="Proteomes" id="UP001519460">
    <property type="component" value="Unassembled WGS sequence"/>
</dbReference>
<dbReference type="EMBL" id="JACVVK020000086">
    <property type="protein sequence ID" value="KAK7494181.1"/>
    <property type="molecule type" value="Genomic_DNA"/>
</dbReference>
<proteinExistence type="predicted"/>
<evidence type="ECO:0000313" key="2">
    <source>
        <dbReference type="Proteomes" id="UP001519460"/>
    </source>
</evidence>
<name>A0ABD0L4K7_9CAEN</name>
<sequence length="112" mass="12698">MHAEGESNFTLFPHVRTVADQAMEKYGECVTQPYNSVLLHMALCQIHIHLTLHRSESSQSSFDEAVKSTDVCSNQRLFTVLSCFMDCDTDRACSFKQTTTQSIQSYNLLLTQ</sequence>
<evidence type="ECO:0000313" key="1">
    <source>
        <dbReference type="EMBL" id="KAK7494181.1"/>
    </source>
</evidence>
<keyword evidence="2" id="KW-1185">Reference proteome</keyword>
<protein>
    <submittedName>
        <fullName evidence="1">Uncharacterized protein</fullName>
    </submittedName>
</protein>
<comment type="caution">
    <text evidence="1">The sequence shown here is derived from an EMBL/GenBank/DDBJ whole genome shotgun (WGS) entry which is preliminary data.</text>
</comment>
<gene>
    <name evidence="1" type="ORF">BaRGS_00014654</name>
</gene>
<dbReference type="AlphaFoldDB" id="A0ABD0L4K7"/>
<reference evidence="1 2" key="1">
    <citation type="journal article" date="2023" name="Sci. Data">
        <title>Genome assembly of the Korean intertidal mud-creeper Batillaria attramentaria.</title>
        <authorList>
            <person name="Patra A.K."/>
            <person name="Ho P.T."/>
            <person name="Jun S."/>
            <person name="Lee S.J."/>
            <person name="Kim Y."/>
            <person name="Won Y.J."/>
        </authorList>
    </citation>
    <scope>NUCLEOTIDE SEQUENCE [LARGE SCALE GENOMIC DNA]</scope>
    <source>
        <strain evidence="1">Wonlab-2016</strain>
    </source>
</reference>